<feature type="domain" description="Reverse transcriptase Ty1/copia-type" evidence="1">
    <location>
        <begin position="1"/>
        <end position="111"/>
    </location>
</feature>
<proteinExistence type="predicted"/>
<dbReference type="Pfam" id="PF07727">
    <property type="entry name" value="RVT_2"/>
    <property type="match status" value="1"/>
</dbReference>
<dbReference type="Proteomes" id="UP001165190">
    <property type="component" value="Unassembled WGS sequence"/>
</dbReference>
<organism evidence="2 3">
    <name type="scientific">Hibiscus trionum</name>
    <name type="common">Flower of an hour</name>
    <dbReference type="NCBI Taxonomy" id="183268"/>
    <lineage>
        <taxon>Eukaryota</taxon>
        <taxon>Viridiplantae</taxon>
        <taxon>Streptophyta</taxon>
        <taxon>Embryophyta</taxon>
        <taxon>Tracheophyta</taxon>
        <taxon>Spermatophyta</taxon>
        <taxon>Magnoliopsida</taxon>
        <taxon>eudicotyledons</taxon>
        <taxon>Gunneridae</taxon>
        <taxon>Pentapetalae</taxon>
        <taxon>rosids</taxon>
        <taxon>malvids</taxon>
        <taxon>Malvales</taxon>
        <taxon>Malvaceae</taxon>
        <taxon>Malvoideae</taxon>
        <taxon>Hibiscus</taxon>
    </lineage>
</organism>
<sequence length="123" mass="13636">MKQPPGYEVKGFDGQELVCKLQKAIYGLKQAPRAWFDTLKTFLTCSLGFVASKSDCSLFTRFSTSSSVLLMVFVDDIIVTGNDSTELDRVVQQLHAKISLKDLGSLSFFSGHGNSTAWFWLVS</sequence>
<dbReference type="AlphaFoldDB" id="A0A9W7MIR0"/>
<reference evidence="2" key="1">
    <citation type="submission" date="2023-05" db="EMBL/GenBank/DDBJ databases">
        <title>Genome and transcriptome analyses reveal genes involved in the formation of fine ridges on petal epidermal cells in Hibiscus trionum.</title>
        <authorList>
            <person name="Koshimizu S."/>
            <person name="Masuda S."/>
            <person name="Ishii T."/>
            <person name="Shirasu K."/>
            <person name="Hoshino A."/>
            <person name="Arita M."/>
        </authorList>
    </citation>
    <scope>NUCLEOTIDE SEQUENCE</scope>
    <source>
        <strain evidence="2">Hamamatsu line</strain>
    </source>
</reference>
<dbReference type="InterPro" id="IPR013103">
    <property type="entry name" value="RVT_2"/>
</dbReference>
<keyword evidence="2" id="KW-0808">Transferase</keyword>
<name>A0A9W7MIR0_HIBTR</name>
<comment type="caution">
    <text evidence="2">The sequence shown here is derived from an EMBL/GenBank/DDBJ whole genome shotgun (WGS) entry which is preliminary data.</text>
</comment>
<gene>
    <name evidence="2" type="ORF">HRI_003601300</name>
</gene>
<keyword evidence="3" id="KW-1185">Reference proteome</keyword>
<keyword evidence="2" id="KW-0418">Kinase</keyword>
<dbReference type="InterPro" id="IPR043502">
    <property type="entry name" value="DNA/RNA_pol_sf"/>
</dbReference>
<evidence type="ECO:0000313" key="3">
    <source>
        <dbReference type="Proteomes" id="UP001165190"/>
    </source>
</evidence>
<dbReference type="SUPFAM" id="SSF56672">
    <property type="entry name" value="DNA/RNA polymerases"/>
    <property type="match status" value="1"/>
</dbReference>
<dbReference type="OrthoDB" id="2012657at2759"/>
<evidence type="ECO:0000313" key="2">
    <source>
        <dbReference type="EMBL" id="GMI99320.1"/>
    </source>
</evidence>
<evidence type="ECO:0000259" key="1">
    <source>
        <dbReference type="Pfam" id="PF07727"/>
    </source>
</evidence>
<accession>A0A9W7MIR0</accession>
<protein>
    <submittedName>
        <fullName evidence="2">Cysteine-rich RLK (RECEPTOR-like protein kinase) 8</fullName>
    </submittedName>
</protein>
<dbReference type="GO" id="GO:0016301">
    <property type="term" value="F:kinase activity"/>
    <property type="evidence" value="ECO:0007669"/>
    <property type="project" value="UniProtKB-KW"/>
</dbReference>
<dbReference type="EMBL" id="BSYR01000034">
    <property type="protein sequence ID" value="GMI99320.1"/>
    <property type="molecule type" value="Genomic_DNA"/>
</dbReference>